<dbReference type="RefSeq" id="WP_341414343.1">
    <property type="nucleotide sequence ID" value="NZ_JBBPCC010000002.1"/>
</dbReference>
<evidence type="ECO:0000313" key="3">
    <source>
        <dbReference type="EMBL" id="MEK8127289.1"/>
    </source>
</evidence>
<reference evidence="3 4" key="1">
    <citation type="submission" date="2024-04" db="EMBL/GenBank/DDBJ databases">
        <title>draft genome sequnece of Paenibacillus filicis.</title>
        <authorList>
            <person name="Kim D.-U."/>
        </authorList>
    </citation>
    <scope>NUCLEOTIDE SEQUENCE [LARGE SCALE GENOMIC DNA]</scope>
    <source>
        <strain evidence="3 4">KACC14197</strain>
    </source>
</reference>
<gene>
    <name evidence="3" type="ORF">WMW72_05115</name>
</gene>
<dbReference type="PROSITE" id="PS51154">
    <property type="entry name" value="MACRO"/>
    <property type="match status" value="1"/>
</dbReference>
<proteinExistence type="predicted"/>
<comment type="caution">
    <text evidence="3">The sequence shown here is derived from an EMBL/GenBank/DDBJ whole genome shotgun (WGS) entry which is preliminary data.</text>
</comment>
<dbReference type="SUPFAM" id="SSF52949">
    <property type="entry name" value="Macro domain-like"/>
    <property type="match status" value="1"/>
</dbReference>
<sequence length="149" mass="16363">MGVRVIQGNLLEAAEDLIGHQVNCQSVMGSGVARSLKEQYPTLFNAFLEFCQGKTPESLLGQVQTVETGGKVIANLFGQLHYGRSKKVYTDYRALGQALSTLKTYAQERSLSVALPYYIGCGLANGDWTIVSKLIDDAFSDYEVVLYKL</sequence>
<evidence type="ECO:0000313" key="4">
    <source>
        <dbReference type="Proteomes" id="UP001469365"/>
    </source>
</evidence>
<dbReference type="InterPro" id="IPR002589">
    <property type="entry name" value="Macro_dom"/>
</dbReference>
<keyword evidence="4" id="KW-1185">Reference proteome</keyword>
<name>A0ABU9DET8_9BACL</name>
<evidence type="ECO:0000256" key="1">
    <source>
        <dbReference type="ARBA" id="ARBA00035885"/>
    </source>
</evidence>
<protein>
    <submittedName>
        <fullName evidence="3">Appr-1-p processing protein</fullName>
    </submittedName>
</protein>
<comment type="catalytic activity">
    <reaction evidence="1">
        <text>an N-(ADP-alpha-D-ribosyl)-thymidine in DNA + H2O = a thymidine in DNA + ADP-D-ribose</text>
        <dbReference type="Rhea" id="RHEA:71655"/>
        <dbReference type="Rhea" id="RHEA-COMP:13556"/>
        <dbReference type="Rhea" id="RHEA-COMP:18051"/>
        <dbReference type="ChEBI" id="CHEBI:15377"/>
        <dbReference type="ChEBI" id="CHEBI:57967"/>
        <dbReference type="ChEBI" id="CHEBI:137386"/>
        <dbReference type="ChEBI" id="CHEBI:191199"/>
    </reaction>
    <physiologicalReaction direction="left-to-right" evidence="1">
        <dbReference type="Rhea" id="RHEA:71656"/>
    </physiologicalReaction>
</comment>
<dbReference type="SMART" id="SM00506">
    <property type="entry name" value="A1pp"/>
    <property type="match status" value="1"/>
</dbReference>
<dbReference type="PANTHER" id="PTHR12521">
    <property type="entry name" value="PROTEIN C6ORF130"/>
    <property type="match status" value="1"/>
</dbReference>
<dbReference type="InterPro" id="IPR043472">
    <property type="entry name" value="Macro_dom-like"/>
</dbReference>
<dbReference type="Proteomes" id="UP001469365">
    <property type="component" value="Unassembled WGS sequence"/>
</dbReference>
<accession>A0ABU9DET8</accession>
<dbReference type="InterPro" id="IPR050892">
    <property type="entry name" value="ADP-ribose_metab_enzymes"/>
</dbReference>
<feature type="domain" description="Macro" evidence="2">
    <location>
        <begin position="1"/>
        <end position="149"/>
    </location>
</feature>
<dbReference type="Gene3D" id="3.40.220.10">
    <property type="entry name" value="Leucine Aminopeptidase, subunit E, domain 1"/>
    <property type="match status" value="1"/>
</dbReference>
<dbReference type="EMBL" id="JBBPCC010000002">
    <property type="protein sequence ID" value="MEK8127289.1"/>
    <property type="molecule type" value="Genomic_DNA"/>
</dbReference>
<organism evidence="3 4">
    <name type="scientific">Paenibacillus filicis</name>
    <dbReference type="NCBI Taxonomy" id="669464"/>
    <lineage>
        <taxon>Bacteria</taxon>
        <taxon>Bacillati</taxon>
        <taxon>Bacillota</taxon>
        <taxon>Bacilli</taxon>
        <taxon>Bacillales</taxon>
        <taxon>Paenibacillaceae</taxon>
        <taxon>Paenibacillus</taxon>
    </lineage>
</organism>
<evidence type="ECO:0000259" key="2">
    <source>
        <dbReference type="PROSITE" id="PS51154"/>
    </source>
</evidence>
<dbReference type="PANTHER" id="PTHR12521:SF0">
    <property type="entry name" value="ADP-RIBOSE GLYCOHYDROLASE OARD1"/>
    <property type="match status" value="1"/>
</dbReference>